<protein>
    <submittedName>
        <fullName evidence="3">(diamondback moth) hypothetical protein</fullName>
    </submittedName>
</protein>
<dbReference type="InterPro" id="IPR015915">
    <property type="entry name" value="Kelch-typ_b-propeller"/>
</dbReference>
<keyword evidence="2" id="KW-0677">Repeat</keyword>
<keyword evidence="4" id="KW-1185">Reference proteome</keyword>
<dbReference type="Proteomes" id="UP000653454">
    <property type="component" value="Unassembled WGS sequence"/>
</dbReference>
<comment type="caution">
    <text evidence="3">The sequence shown here is derived from an EMBL/GenBank/DDBJ whole genome shotgun (WGS) entry which is preliminary data.</text>
</comment>
<sequence length="147" mass="16626">MFVFSGQSGAKITNALFHFHFESRTGQSGAKITNALFHFHFESRTWTRVCTEHLFCAKPAPWTRVCTEHLLRCAGPAPARRFGHFPTLSARWTRVCTEHLLRCAGPAPARRYGHVMLAHGRHLYVFGGAADNTLPNDLHCYDLDTQM</sequence>
<reference evidence="3" key="1">
    <citation type="submission" date="2020-11" db="EMBL/GenBank/DDBJ databases">
        <authorList>
            <person name="Whiteford S."/>
        </authorList>
    </citation>
    <scope>NUCLEOTIDE SEQUENCE</scope>
</reference>
<gene>
    <name evidence="3" type="ORF">PLXY2_LOCUS15372</name>
</gene>
<dbReference type="PANTHER" id="PTHR46376">
    <property type="entry name" value="LEUCINE-ZIPPER-LIKE TRANSCRIPTIONAL REGULATOR 1"/>
    <property type="match status" value="1"/>
</dbReference>
<name>A0A8S4G7R5_PLUXY</name>
<feature type="non-terminal residue" evidence="3">
    <location>
        <position position="1"/>
    </location>
</feature>
<dbReference type="SUPFAM" id="SSF117281">
    <property type="entry name" value="Kelch motif"/>
    <property type="match status" value="1"/>
</dbReference>
<proteinExistence type="predicted"/>
<accession>A0A8S4G7R5</accession>
<evidence type="ECO:0000313" key="3">
    <source>
        <dbReference type="EMBL" id="CAG9137103.1"/>
    </source>
</evidence>
<dbReference type="GO" id="GO:0005794">
    <property type="term" value="C:Golgi apparatus"/>
    <property type="evidence" value="ECO:0007669"/>
    <property type="project" value="TreeGrafter"/>
</dbReference>
<evidence type="ECO:0000256" key="2">
    <source>
        <dbReference type="ARBA" id="ARBA00022737"/>
    </source>
</evidence>
<keyword evidence="1" id="KW-0880">Kelch repeat</keyword>
<dbReference type="InterPro" id="IPR006652">
    <property type="entry name" value="Kelch_1"/>
</dbReference>
<dbReference type="InterPro" id="IPR051568">
    <property type="entry name" value="LZTR1/Attractin"/>
</dbReference>
<dbReference type="Gene3D" id="2.120.10.80">
    <property type="entry name" value="Kelch-type beta propeller"/>
    <property type="match status" value="1"/>
</dbReference>
<dbReference type="PANTHER" id="PTHR46376:SF1">
    <property type="entry name" value="LEUCINE-ZIPPER-LIKE TRANSCRIPTIONAL REGULATOR 1"/>
    <property type="match status" value="1"/>
</dbReference>
<dbReference type="Pfam" id="PF01344">
    <property type="entry name" value="Kelch_1"/>
    <property type="match status" value="1"/>
</dbReference>
<organism evidence="3 4">
    <name type="scientific">Plutella xylostella</name>
    <name type="common">Diamondback moth</name>
    <name type="synonym">Plutella maculipennis</name>
    <dbReference type="NCBI Taxonomy" id="51655"/>
    <lineage>
        <taxon>Eukaryota</taxon>
        <taxon>Metazoa</taxon>
        <taxon>Ecdysozoa</taxon>
        <taxon>Arthropoda</taxon>
        <taxon>Hexapoda</taxon>
        <taxon>Insecta</taxon>
        <taxon>Pterygota</taxon>
        <taxon>Neoptera</taxon>
        <taxon>Endopterygota</taxon>
        <taxon>Lepidoptera</taxon>
        <taxon>Glossata</taxon>
        <taxon>Ditrysia</taxon>
        <taxon>Yponomeutoidea</taxon>
        <taxon>Plutellidae</taxon>
        <taxon>Plutella</taxon>
    </lineage>
</organism>
<evidence type="ECO:0000256" key="1">
    <source>
        <dbReference type="ARBA" id="ARBA00022441"/>
    </source>
</evidence>
<dbReference type="AlphaFoldDB" id="A0A8S4G7R5"/>
<evidence type="ECO:0000313" key="4">
    <source>
        <dbReference type="Proteomes" id="UP000653454"/>
    </source>
</evidence>
<dbReference type="EMBL" id="CAJHNJ030000186">
    <property type="protein sequence ID" value="CAG9137103.1"/>
    <property type="molecule type" value="Genomic_DNA"/>
</dbReference>